<organism evidence="2">
    <name type="scientific">freshwater metagenome</name>
    <dbReference type="NCBI Taxonomy" id="449393"/>
    <lineage>
        <taxon>unclassified sequences</taxon>
        <taxon>metagenomes</taxon>
        <taxon>ecological metagenomes</taxon>
    </lineage>
</organism>
<dbReference type="EMBL" id="CAESAH010000001">
    <property type="protein sequence ID" value="CAB4329380.1"/>
    <property type="molecule type" value="Genomic_DNA"/>
</dbReference>
<evidence type="ECO:0000313" key="5">
    <source>
        <dbReference type="EMBL" id="CAB5133635.1"/>
    </source>
</evidence>
<dbReference type="PANTHER" id="PTHR47572:SF5">
    <property type="entry name" value="BLR2277 PROTEIN"/>
    <property type="match status" value="1"/>
</dbReference>
<name>A0A6J5YMZ1_9ZZZZ</name>
<accession>A0A6J5YMZ1</accession>
<evidence type="ECO:0000313" key="2">
    <source>
        <dbReference type="EMBL" id="CAB4329380.1"/>
    </source>
</evidence>
<sequence length="281" mass="30085">MKAKYGHKDIKTLASGIDHSEGLCVGLKGEIYLGSESGKIYRLTLDGKLDVVAQSAAGGILLGLSIRSNGNLIVCDAAAKTVWEVNLESKTWEVFCNSVDGAPLNLPNWGCFLPDGSYVFSDSGDWKKSEGTIIRVDSNGISSMWSRMCPDFPNGMALSADGQSLLVLESTPGKLSSIAINKDFSAGEVKVLCQMDAVPDGVTVTTSGALVISCYRPDVIYLWDSTGLNVLAQDDEGTFVAAPTNTVLTGPKRNLLIWPNFGRWDVAQIETDLEGIPLLVF</sequence>
<evidence type="ECO:0000313" key="4">
    <source>
        <dbReference type="EMBL" id="CAB4815512.1"/>
    </source>
</evidence>
<dbReference type="SUPFAM" id="SSF63829">
    <property type="entry name" value="Calcium-dependent phosphotriesterase"/>
    <property type="match status" value="1"/>
</dbReference>
<evidence type="ECO:0000313" key="3">
    <source>
        <dbReference type="EMBL" id="CAB4724156.1"/>
    </source>
</evidence>
<dbReference type="InterPro" id="IPR011042">
    <property type="entry name" value="6-blade_b-propeller_TolB-like"/>
</dbReference>
<dbReference type="Gene3D" id="2.120.10.30">
    <property type="entry name" value="TolB, C-terminal domain"/>
    <property type="match status" value="1"/>
</dbReference>
<proteinExistence type="predicted"/>
<dbReference type="InterPro" id="IPR013658">
    <property type="entry name" value="SGL"/>
</dbReference>
<dbReference type="Pfam" id="PF08450">
    <property type="entry name" value="SGL"/>
    <property type="match status" value="1"/>
</dbReference>
<dbReference type="InterPro" id="IPR051262">
    <property type="entry name" value="SMP-30/CGR1_Lactonase"/>
</dbReference>
<dbReference type="PANTHER" id="PTHR47572">
    <property type="entry name" value="LIPOPROTEIN-RELATED"/>
    <property type="match status" value="1"/>
</dbReference>
<dbReference type="EMBL" id="CAEZYO010000007">
    <property type="protein sequence ID" value="CAB4724156.1"/>
    <property type="molecule type" value="Genomic_DNA"/>
</dbReference>
<gene>
    <name evidence="3" type="ORF">UFOPK2731_00395</name>
    <name evidence="4" type="ORF">UFOPK3161_00168</name>
    <name evidence="2" type="ORF">UFOPK3962_00027</name>
    <name evidence="5" type="ORF">UFOPK4427_00026</name>
</gene>
<dbReference type="EMBL" id="CAFABC010000002">
    <property type="protein sequence ID" value="CAB4815512.1"/>
    <property type="molecule type" value="Genomic_DNA"/>
</dbReference>
<feature type="domain" description="SMP-30/Gluconolactonase/LRE-like region" evidence="1">
    <location>
        <begin position="37"/>
        <end position="254"/>
    </location>
</feature>
<reference evidence="2" key="1">
    <citation type="submission" date="2020-05" db="EMBL/GenBank/DDBJ databases">
        <authorList>
            <person name="Chiriac C."/>
            <person name="Salcher M."/>
            <person name="Ghai R."/>
            <person name="Kavagutti S V."/>
        </authorList>
    </citation>
    <scope>NUCLEOTIDE SEQUENCE</scope>
</reference>
<evidence type="ECO:0000259" key="1">
    <source>
        <dbReference type="Pfam" id="PF08450"/>
    </source>
</evidence>
<dbReference type="AlphaFoldDB" id="A0A6J5YMZ1"/>
<dbReference type="EMBL" id="CAFBRY010000001">
    <property type="protein sequence ID" value="CAB5133635.1"/>
    <property type="molecule type" value="Genomic_DNA"/>
</dbReference>
<protein>
    <submittedName>
        <fullName evidence="2">Unannotated protein</fullName>
    </submittedName>
</protein>